<dbReference type="SUPFAM" id="SSF53383">
    <property type="entry name" value="PLP-dependent transferases"/>
    <property type="match status" value="1"/>
</dbReference>
<dbReference type="FunFam" id="3.40.640.10:FF:000030">
    <property type="entry name" value="Low-specificity L-threonine aldolase"/>
    <property type="match status" value="1"/>
</dbReference>
<dbReference type="GO" id="GO:0005829">
    <property type="term" value="C:cytosol"/>
    <property type="evidence" value="ECO:0007669"/>
    <property type="project" value="TreeGrafter"/>
</dbReference>
<proteinExistence type="inferred from homology"/>
<evidence type="ECO:0000256" key="6">
    <source>
        <dbReference type="PIRSR" id="PIRSR017617-1"/>
    </source>
</evidence>
<dbReference type="FunFam" id="3.90.1150.10:FF:000041">
    <property type="entry name" value="Low-specificity L-threonine aldolase"/>
    <property type="match status" value="1"/>
</dbReference>
<feature type="domain" description="Aromatic amino acid beta-eliminating lyase/threonine aldolase" evidence="7">
    <location>
        <begin position="10"/>
        <end position="293"/>
    </location>
</feature>
<keyword evidence="4" id="KW-0663">Pyridoxal phosphate</keyword>
<dbReference type="InterPro" id="IPR015422">
    <property type="entry name" value="PyrdxlP-dep_Trfase_small"/>
</dbReference>
<feature type="modified residue" description="N6-(pyridoxal phosphate)lysine" evidence="6">
    <location>
        <position position="206"/>
    </location>
</feature>
<comment type="cofactor">
    <cofactor evidence="1">
        <name>pyridoxal 5'-phosphate</name>
        <dbReference type="ChEBI" id="CHEBI:597326"/>
    </cofactor>
</comment>
<accession>A0A4R3UW49</accession>
<gene>
    <name evidence="8" type="ORF">EV686_10854</name>
</gene>
<evidence type="ECO:0000256" key="3">
    <source>
        <dbReference type="ARBA" id="ARBA00011881"/>
    </source>
</evidence>
<keyword evidence="5" id="KW-0456">Lyase</keyword>
<dbReference type="GO" id="GO:0008732">
    <property type="term" value="F:L-allo-threonine aldolase activity"/>
    <property type="evidence" value="ECO:0007669"/>
    <property type="project" value="TreeGrafter"/>
</dbReference>
<name>A0A4R3UW49_9BURK</name>
<dbReference type="RefSeq" id="WP_132477658.1">
    <property type="nucleotide sequence ID" value="NZ_JBEBWM010000090.1"/>
</dbReference>
<dbReference type="Proteomes" id="UP000294692">
    <property type="component" value="Unassembled WGS sequence"/>
</dbReference>
<dbReference type="EMBL" id="SMBX01000008">
    <property type="protein sequence ID" value="TCU95211.1"/>
    <property type="molecule type" value="Genomic_DNA"/>
</dbReference>
<comment type="subunit">
    <text evidence="3">Homotetramer.</text>
</comment>
<evidence type="ECO:0000313" key="8">
    <source>
        <dbReference type="EMBL" id="TCU95211.1"/>
    </source>
</evidence>
<dbReference type="AlphaFoldDB" id="A0A4R3UW49"/>
<evidence type="ECO:0000256" key="5">
    <source>
        <dbReference type="ARBA" id="ARBA00023239"/>
    </source>
</evidence>
<dbReference type="PANTHER" id="PTHR48097">
    <property type="entry name" value="L-THREONINE ALDOLASE-RELATED"/>
    <property type="match status" value="1"/>
</dbReference>
<dbReference type="Pfam" id="PF01212">
    <property type="entry name" value="Beta_elim_lyase"/>
    <property type="match status" value="1"/>
</dbReference>
<evidence type="ECO:0000256" key="1">
    <source>
        <dbReference type="ARBA" id="ARBA00001933"/>
    </source>
</evidence>
<dbReference type="InterPro" id="IPR015421">
    <property type="entry name" value="PyrdxlP-dep_Trfase_major"/>
</dbReference>
<dbReference type="Gene3D" id="3.90.1150.10">
    <property type="entry name" value="Aspartate Aminotransferase, domain 1"/>
    <property type="match status" value="1"/>
</dbReference>
<organism evidence="8 9">
    <name type="scientific">Paracandidimonas soli</name>
    <dbReference type="NCBI Taxonomy" id="1917182"/>
    <lineage>
        <taxon>Bacteria</taxon>
        <taxon>Pseudomonadati</taxon>
        <taxon>Pseudomonadota</taxon>
        <taxon>Betaproteobacteria</taxon>
        <taxon>Burkholderiales</taxon>
        <taxon>Alcaligenaceae</taxon>
        <taxon>Paracandidimonas</taxon>
    </lineage>
</organism>
<dbReference type="NCBIfam" id="NF041359">
    <property type="entry name" value="GntG_guanitoxin"/>
    <property type="match status" value="1"/>
</dbReference>
<evidence type="ECO:0000256" key="2">
    <source>
        <dbReference type="ARBA" id="ARBA00006966"/>
    </source>
</evidence>
<evidence type="ECO:0000313" key="9">
    <source>
        <dbReference type="Proteomes" id="UP000294692"/>
    </source>
</evidence>
<reference evidence="8 9" key="1">
    <citation type="submission" date="2019-03" db="EMBL/GenBank/DDBJ databases">
        <title>Genomic Encyclopedia of Type Strains, Phase IV (KMG-IV): sequencing the most valuable type-strain genomes for metagenomic binning, comparative biology and taxonomic classification.</title>
        <authorList>
            <person name="Goeker M."/>
        </authorList>
    </citation>
    <scope>NUCLEOTIDE SEQUENCE [LARGE SCALE GENOMIC DNA]</scope>
    <source>
        <strain evidence="8 9">DSM 100048</strain>
    </source>
</reference>
<dbReference type="Gene3D" id="3.40.640.10">
    <property type="entry name" value="Type I PLP-dependent aspartate aminotransferase-like (Major domain)"/>
    <property type="match status" value="1"/>
</dbReference>
<dbReference type="InterPro" id="IPR001597">
    <property type="entry name" value="ArAA_b-elim_lyase/Thr_aldolase"/>
</dbReference>
<dbReference type="GO" id="GO:0006567">
    <property type="term" value="P:L-threonine catabolic process"/>
    <property type="evidence" value="ECO:0007669"/>
    <property type="project" value="TreeGrafter"/>
</dbReference>
<dbReference type="PIRSF" id="PIRSF017617">
    <property type="entry name" value="Thr_aldolase"/>
    <property type="match status" value="1"/>
</dbReference>
<keyword evidence="9" id="KW-1185">Reference proteome</keyword>
<comment type="similarity">
    <text evidence="2">Belongs to the threonine aldolase family.</text>
</comment>
<dbReference type="PANTHER" id="PTHR48097:SF9">
    <property type="entry name" value="L-THREONINE ALDOLASE"/>
    <property type="match status" value="1"/>
</dbReference>
<protein>
    <submittedName>
        <fullName evidence="8">L-threonine aldolase</fullName>
    </submittedName>
</protein>
<comment type="caution">
    <text evidence="8">The sequence shown here is derived from an EMBL/GenBank/DDBJ whole genome shotgun (WGS) entry which is preliminary data.</text>
</comment>
<dbReference type="OrthoDB" id="9774495at2"/>
<sequence>MQPIAAPRIDLVSDTATRPSPEMRQAMVQAEVGDEQRGEDPSTNLLCARVASLLGKEAALFLPSGVMCNQVAILVHCRPGDKIFADESAHIVGSEAGAPAALAGAMVHTLAGQGGMFTAQQMSTHIRPGKRNAPRARLVVLEQTVNRGGGGVWPLAQVREISELARSHSIAVHMDGARLFNAVVASGVPARHYAEQCDSVWIDLSKGLGCPVGAVLAGSAEFIEQAWFWKHRLGGAMRQSGMLAAAGLYALDHHIDRLAEDHANARLFADRVTRLPGVRLDSDEVQTNLVFLDVRETGFTAQELSARLMRQGIRIGAEGACRLRIVTHMDVSKAQVEEAAEAFAAVLRE</sequence>
<dbReference type="InterPro" id="IPR023603">
    <property type="entry name" value="Low_specificity_L-TA-like"/>
</dbReference>
<dbReference type="InterPro" id="IPR015424">
    <property type="entry name" value="PyrdxlP-dep_Trfase"/>
</dbReference>
<evidence type="ECO:0000256" key="4">
    <source>
        <dbReference type="ARBA" id="ARBA00022898"/>
    </source>
</evidence>
<dbReference type="GO" id="GO:0006545">
    <property type="term" value="P:glycine biosynthetic process"/>
    <property type="evidence" value="ECO:0007669"/>
    <property type="project" value="TreeGrafter"/>
</dbReference>
<evidence type="ECO:0000259" key="7">
    <source>
        <dbReference type="Pfam" id="PF01212"/>
    </source>
</evidence>